<keyword evidence="8" id="KW-0067">ATP-binding</keyword>
<reference evidence="13 14" key="1">
    <citation type="submission" date="2020-04" db="EMBL/GenBank/DDBJ databases">
        <title>Genome sequencing of novel species.</title>
        <authorList>
            <person name="Heo J."/>
            <person name="Kim S.-J."/>
            <person name="Kim J.-S."/>
            <person name="Hong S.-B."/>
            <person name="Kwon S.-W."/>
        </authorList>
    </citation>
    <scope>NUCLEOTIDE SEQUENCE [LARGE SCALE GENOMIC DNA]</scope>
    <source>
        <strain evidence="13 14">CJU-R4</strain>
    </source>
</reference>
<dbReference type="Gene3D" id="1.10.10.10">
    <property type="entry name" value="Winged helix-like DNA-binding domain superfamily/Winged helix DNA-binding domain"/>
    <property type="match status" value="1"/>
</dbReference>
<dbReference type="SMART" id="SM00365">
    <property type="entry name" value="LRR_SD22"/>
    <property type="match status" value="5"/>
</dbReference>
<dbReference type="Pfam" id="PF08477">
    <property type="entry name" value="Roc"/>
    <property type="match status" value="1"/>
</dbReference>
<dbReference type="SUPFAM" id="SSF52540">
    <property type="entry name" value="P-loop containing nucleoside triphosphate hydrolases"/>
    <property type="match status" value="1"/>
</dbReference>
<dbReference type="PANTHER" id="PTHR46652:SF3">
    <property type="entry name" value="LEUCINE-RICH REPEAT-CONTAINING PROTEIN 9"/>
    <property type="match status" value="1"/>
</dbReference>
<dbReference type="SMART" id="SM00369">
    <property type="entry name" value="LRR_TYP"/>
    <property type="match status" value="4"/>
</dbReference>
<dbReference type="RefSeq" id="WP_169551474.1">
    <property type="nucleotide sequence ID" value="NZ_CP051677.1"/>
</dbReference>
<proteinExistence type="predicted"/>
<evidence type="ECO:0000256" key="5">
    <source>
        <dbReference type="ARBA" id="ARBA00022737"/>
    </source>
</evidence>
<keyword evidence="5" id="KW-0677">Repeat</keyword>
<evidence type="ECO:0000256" key="7">
    <source>
        <dbReference type="ARBA" id="ARBA00022777"/>
    </source>
</evidence>
<evidence type="ECO:0000256" key="3">
    <source>
        <dbReference type="ARBA" id="ARBA00022614"/>
    </source>
</evidence>
<name>A0A7L5DVD6_9BACT</name>
<comment type="catalytic activity">
    <reaction evidence="11">
        <text>L-seryl-[protein] + ATP = O-phospho-L-seryl-[protein] + ADP + H(+)</text>
        <dbReference type="Rhea" id="RHEA:17989"/>
        <dbReference type="Rhea" id="RHEA-COMP:9863"/>
        <dbReference type="Rhea" id="RHEA-COMP:11604"/>
        <dbReference type="ChEBI" id="CHEBI:15378"/>
        <dbReference type="ChEBI" id="CHEBI:29999"/>
        <dbReference type="ChEBI" id="CHEBI:30616"/>
        <dbReference type="ChEBI" id="CHEBI:83421"/>
        <dbReference type="ChEBI" id="CHEBI:456216"/>
        <dbReference type="EC" id="2.7.11.1"/>
    </reaction>
</comment>
<dbReference type="GO" id="GO:0004674">
    <property type="term" value="F:protein serine/threonine kinase activity"/>
    <property type="evidence" value="ECO:0007669"/>
    <property type="project" value="UniProtKB-KW"/>
</dbReference>
<gene>
    <name evidence="13" type="ORF">HH216_14660</name>
</gene>
<evidence type="ECO:0000256" key="1">
    <source>
        <dbReference type="ARBA" id="ARBA00012513"/>
    </source>
</evidence>
<dbReference type="Pfam" id="PF16095">
    <property type="entry name" value="COR-A"/>
    <property type="match status" value="1"/>
</dbReference>
<keyword evidence="9" id="KW-0342">GTP-binding</keyword>
<dbReference type="Gene3D" id="3.30.70.1390">
    <property type="entry name" value="ROC domain from the Parkinson's disease-associated leucine-rich repeat kinase 2"/>
    <property type="match status" value="1"/>
</dbReference>
<dbReference type="PROSITE" id="PS51450">
    <property type="entry name" value="LRR"/>
    <property type="match status" value="4"/>
</dbReference>
<evidence type="ECO:0000256" key="8">
    <source>
        <dbReference type="ARBA" id="ARBA00022840"/>
    </source>
</evidence>
<dbReference type="Gene3D" id="1.10.10.2200">
    <property type="match status" value="1"/>
</dbReference>
<evidence type="ECO:0000256" key="9">
    <source>
        <dbReference type="ARBA" id="ARBA00023134"/>
    </source>
</evidence>
<sequence>MKTKNFKLEIEAKYGLKFVETITRVDVAQISEDTYQLNEKGDIIGLTVRGRNANSTENLSASNLYEILELLPFLQRLRLNNFISVDLNKIAKLRELTHLNISYNNVTHLEPISTMISLRELHFSNNLVVDIEPICKLKNLRVIHGLENKIENINFLRELKLLEEINFSNNRIENLEIFSYPNRIHFAWFYNNNIVYIHNATNTLHLKQFGLGRNNIEEIDFLTSFLGVEELQLIDNHITDINPIGLLRNLIELRIDNNKIYDISPLENNEKLTSLEIEKNLIKDVSALGQLHSLTYINLRANKITNVEPLKELSNLEGLDLSYNDIKLFPFWITESAMTMKWEGDYASRKGINLYKNPIADVPIEILKKGTLSVSRYLQKILLDGQDFMYETKLILVGEGSGGKTSLQKRLINDKASLPKTDTRTRGIKISDWVFKKASKRKHIAHIWDFGGQDVYYPVHRFFITENSVFVLLASTRQTHHNFDYWIPTIYQFGGSSPVIIGQTCHDGNRVSWSDLGLYMSNSNFNIVKTQELPYYEINLPNQNDGLEKIKSVIKDQLINLPHYGKGIPRSWVQVRNLLGTISMKHPCISFEYFQEMCKTINEQIFNNYTDVSDCCQFLHDVGVVLWYSKNEELKNWVILQPEWAMNAVYKIIDDEKVQVRRGNIIADDFSRLWQDESYISKHSILKKMLEIFKIAFPKKHRNEDYIIPARLVSIPSENIWKNKASTLTLTYRYEFMPRGLVNQVSAELSRYITNEKEVWNNAVNLYLDNGRAECQVIENFYDRKITIKVSGVDSRALITLVMNSLQNINDGYKGVKTTVSVPCLCNYCKGSENASTFPYHKLLEWSLSKDFVVCNESNDKVIINELLYNVGLPSNTTNKQNTMKRTITLFLASSSELRADRENFEIFINRENKRLNNENVFIRLELWEDFIDALSASSLQDEYNKAIEDSDIFVSLFFTKVGKFTEEEFAKAYEKFRKAGRPLIYTYFKNAPVNSNDIKEEDIISKFRFEEKLRLLGHYPSVYTDIENLKSQFRSQLDKIMPKLIS</sequence>
<dbReference type="InterPro" id="IPR001611">
    <property type="entry name" value="Leu-rich_rpt"/>
</dbReference>
<evidence type="ECO:0000256" key="10">
    <source>
        <dbReference type="ARBA" id="ARBA00047899"/>
    </source>
</evidence>
<dbReference type="KEGG" id="srho:HH216_14660"/>
<keyword evidence="4" id="KW-0808">Transferase</keyword>
<dbReference type="AlphaFoldDB" id="A0A7L5DVD6"/>
<evidence type="ECO:0000259" key="12">
    <source>
        <dbReference type="PROSITE" id="PS51424"/>
    </source>
</evidence>
<keyword evidence="7" id="KW-0418">Kinase</keyword>
<dbReference type="Proteomes" id="UP000501128">
    <property type="component" value="Chromosome"/>
</dbReference>
<dbReference type="InterPro" id="IPR003591">
    <property type="entry name" value="Leu-rich_rpt_typical-subtyp"/>
</dbReference>
<keyword evidence="2" id="KW-0723">Serine/threonine-protein kinase</keyword>
<dbReference type="PANTHER" id="PTHR46652">
    <property type="entry name" value="LEUCINE-RICH REPEAT AND IQ DOMAIN-CONTAINING PROTEIN 1-RELATED"/>
    <property type="match status" value="1"/>
</dbReference>
<dbReference type="EMBL" id="CP051677">
    <property type="protein sequence ID" value="QJD79510.1"/>
    <property type="molecule type" value="Genomic_DNA"/>
</dbReference>
<dbReference type="Pfam" id="PF25497">
    <property type="entry name" value="COR-B"/>
    <property type="match status" value="1"/>
</dbReference>
<feature type="domain" description="Roc" evidence="12">
    <location>
        <begin position="385"/>
        <end position="561"/>
    </location>
</feature>
<comment type="catalytic activity">
    <reaction evidence="10">
        <text>L-threonyl-[protein] + ATP = O-phospho-L-threonyl-[protein] + ADP + H(+)</text>
        <dbReference type="Rhea" id="RHEA:46608"/>
        <dbReference type="Rhea" id="RHEA-COMP:11060"/>
        <dbReference type="Rhea" id="RHEA-COMP:11605"/>
        <dbReference type="ChEBI" id="CHEBI:15378"/>
        <dbReference type="ChEBI" id="CHEBI:30013"/>
        <dbReference type="ChEBI" id="CHEBI:30616"/>
        <dbReference type="ChEBI" id="CHEBI:61977"/>
        <dbReference type="ChEBI" id="CHEBI:456216"/>
        <dbReference type="EC" id="2.7.11.1"/>
    </reaction>
</comment>
<keyword evidence="3" id="KW-0433">Leucine-rich repeat</keyword>
<organism evidence="13 14">
    <name type="scientific">Spirosoma rhododendri</name>
    <dbReference type="NCBI Taxonomy" id="2728024"/>
    <lineage>
        <taxon>Bacteria</taxon>
        <taxon>Pseudomonadati</taxon>
        <taxon>Bacteroidota</taxon>
        <taxon>Cytophagia</taxon>
        <taxon>Cytophagales</taxon>
        <taxon>Cytophagaceae</taxon>
        <taxon>Spirosoma</taxon>
    </lineage>
</organism>
<evidence type="ECO:0000256" key="6">
    <source>
        <dbReference type="ARBA" id="ARBA00022741"/>
    </source>
</evidence>
<dbReference type="InterPro" id="IPR020859">
    <property type="entry name" value="ROC"/>
</dbReference>
<dbReference type="GO" id="GO:0005524">
    <property type="term" value="F:ATP binding"/>
    <property type="evidence" value="ECO:0007669"/>
    <property type="project" value="UniProtKB-KW"/>
</dbReference>
<dbReference type="PROSITE" id="PS51424">
    <property type="entry name" value="ROC"/>
    <property type="match status" value="1"/>
</dbReference>
<dbReference type="EC" id="2.7.11.1" evidence="1"/>
<evidence type="ECO:0000313" key="13">
    <source>
        <dbReference type="EMBL" id="QJD79510.1"/>
    </source>
</evidence>
<accession>A0A7L5DVD6</accession>
<dbReference type="InterPro" id="IPR036388">
    <property type="entry name" value="WH-like_DNA-bd_sf"/>
</dbReference>
<protein>
    <recommendedName>
        <fullName evidence="1">non-specific serine/threonine protein kinase</fullName>
        <ecNumber evidence="1">2.7.11.1</ecNumber>
    </recommendedName>
</protein>
<dbReference type="InterPro" id="IPR032675">
    <property type="entry name" value="LRR_dom_sf"/>
</dbReference>
<keyword evidence="6" id="KW-0547">Nucleotide-binding</keyword>
<evidence type="ECO:0000256" key="2">
    <source>
        <dbReference type="ARBA" id="ARBA00022527"/>
    </source>
</evidence>
<evidence type="ECO:0000256" key="11">
    <source>
        <dbReference type="ARBA" id="ARBA00048679"/>
    </source>
</evidence>
<dbReference type="Pfam" id="PF12799">
    <property type="entry name" value="LRR_4"/>
    <property type="match status" value="1"/>
</dbReference>
<evidence type="ECO:0000313" key="14">
    <source>
        <dbReference type="Proteomes" id="UP000501128"/>
    </source>
</evidence>
<dbReference type="InterPro" id="IPR027417">
    <property type="entry name" value="P-loop_NTPase"/>
</dbReference>
<evidence type="ECO:0000256" key="4">
    <source>
        <dbReference type="ARBA" id="ARBA00022679"/>
    </source>
</evidence>
<dbReference type="InterPro" id="IPR025875">
    <property type="entry name" value="Leu-rich_rpt_4"/>
</dbReference>
<dbReference type="InterPro" id="IPR050836">
    <property type="entry name" value="SDS22/Internalin_LRR"/>
</dbReference>
<dbReference type="SUPFAM" id="SSF52058">
    <property type="entry name" value="L domain-like"/>
    <property type="match status" value="1"/>
</dbReference>
<keyword evidence="14" id="KW-1185">Reference proteome</keyword>
<dbReference type="Gene3D" id="3.80.10.10">
    <property type="entry name" value="Ribonuclease Inhibitor"/>
    <property type="match status" value="1"/>
</dbReference>
<dbReference type="Gene3D" id="3.30.310.200">
    <property type="match status" value="1"/>
</dbReference>
<dbReference type="InterPro" id="IPR032171">
    <property type="entry name" value="COR-A"/>
</dbReference>
<dbReference type="InterPro" id="IPR057263">
    <property type="entry name" value="COR-B"/>
</dbReference>